<dbReference type="SUPFAM" id="SSF109604">
    <property type="entry name" value="HD-domain/PDEase-like"/>
    <property type="match status" value="1"/>
</dbReference>
<organism evidence="2 3">
    <name type="scientific">SAR86 cluster bacterium</name>
    <dbReference type="NCBI Taxonomy" id="2030880"/>
    <lineage>
        <taxon>Bacteria</taxon>
        <taxon>Pseudomonadati</taxon>
        <taxon>Pseudomonadota</taxon>
        <taxon>Gammaproteobacteria</taxon>
        <taxon>SAR86 cluster</taxon>
    </lineage>
</organism>
<dbReference type="PROSITE" id="PS51833">
    <property type="entry name" value="HDOD"/>
    <property type="match status" value="1"/>
</dbReference>
<keyword evidence="2" id="KW-0378">Hydrolase</keyword>
<evidence type="ECO:0000313" key="2">
    <source>
        <dbReference type="EMBL" id="PCH59589.1"/>
    </source>
</evidence>
<dbReference type="InterPro" id="IPR006675">
    <property type="entry name" value="HDIG_dom"/>
</dbReference>
<dbReference type="PANTHER" id="PTHR33525:SF3">
    <property type="entry name" value="RIBONUCLEASE Y"/>
    <property type="match status" value="1"/>
</dbReference>
<sequence length="327" mass="36497">MRIHRRSHHFGALDKRFILKMAFKKQDYLHLETLPSMTLTKDQLLTMVDKVPAFPQSVAKILTLTADADCSPKQLISVIEHDPILTLKVLKLVNSSYFGLSREVVSVNHAAVYVGINTIKNLAISVAASGTLPKLNQAGLDMNDFWLHSLTVGVIARSLAQQKSVPQTDLANYFVAGLLHDIGRVLFAHFHPQQYAPVIQAFDNELSGSTPLHEIELQQLGIEHSQLGGLLAQKWELPQALVDCISYHHKLEQCQQASDLVIAIACANRLCEYYQRSKKVSVSNRGDIELPNFSQIELSWMQLRPEQAIETLATLGEELSKAKAFIN</sequence>
<dbReference type="Pfam" id="PF08668">
    <property type="entry name" value="HDOD"/>
    <property type="match status" value="1"/>
</dbReference>
<evidence type="ECO:0000313" key="3">
    <source>
        <dbReference type="Proteomes" id="UP000218172"/>
    </source>
</evidence>
<feature type="domain" description="HDOD" evidence="1">
    <location>
        <begin position="51"/>
        <end position="251"/>
    </location>
</feature>
<gene>
    <name evidence="2" type="ORF">COC19_06870</name>
</gene>
<dbReference type="CDD" id="cd00077">
    <property type="entry name" value="HDc"/>
    <property type="match status" value="1"/>
</dbReference>
<dbReference type="InterPro" id="IPR013976">
    <property type="entry name" value="HDOD"/>
</dbReference>
<dbReference type="EMBL" id="NVQR01000114">
    <property type="protein sequence ID" value="PCH59589.1"/>
    <property type="molecule type" value="Genomic_DNA"/>
</dbReference>
<comment type="caution">
    <text evidence="2">The sequence shown here is derived from an EMBL/GenBank/DDBJ whole genome shotgun (WGS) entry which is preliminary data.</text>
</comment>
<dbReference type="NCBIfam" id="TIGR00277">
    <property type="entry name" value="HDIG"/>
    <property type="match status" value="1"/>
</dbReference>
<dbReference type="PANTHER" id="PTHR33525">
    <property type="match status" value="1"/>
</dbReference>
<dbReference type="Gene3D" id="1.10.3210.10">
    <property type="entry name" value="Hypothetical protein af1432"/>
    <property type="match status" value="1"/>
</dbReference>
<dbReference type="GO" id="GO:0016787">
    <property type="term" value="F:hydrolase activity"/>
    <property type="evidence" value="ECO:0007669"/>
    <property type="project" value="UniProtKB-KW"/>
</dbReference>
<protein>
    <submittedName>
        <fullName evidence="2">Metal-dependent hydrolase</fullName>
    </submittedName>
</protein>
<evidence type="ECO:0000259" key="1">
    <source>
        <dbReference type="PROSITE" id="PS51833"/>
    </source>
</evidence>
<dbReference type="InterPro" id="IPR052340">
    <property type="entry name" value="RNase_Y/CdgJ"/>
</dbReference>
<accession>A0A2A4MHA6</accession>
<proteinExistence type="predicted"/>
<reference evidence="3" key="1">
    <citation type="submission" date="2017-08" db="EMBL/GenBank/DDBJ databases">
        <title>A dynamic microbial community with high functional redundancy inhabits the cold, oxic subseafloor aquifer.</title>
        <authorList>
            <person name="Tully B.J."/>
            <person name="Wheat C.G."/>
            <person name="Glazer B.T."/>
            <person name="Huber J.A."/>
        </authorList>
    </citation>
    <scope>NUCLEOTIDE SEQUENCE [LARGE SCALE GENOMIC DNA]</scope>
</reference>
<name>A0A2A4MHA6_9GAMM</name>
<dbReference type="Proteomes" id="UP000218172">
    <property type="component" value="Unassembled WGS sequence"/>
</dbReference>
<dbReference type="InterPro" id="IPR003607">
    <property type="entry name" value="HD/PDEase_dom"/>
</dbReference>
<dbReference type="AlphaFoldDB" id="A0A2A4MHA6"/>